<dbReference type="Proteomes" id="UP001321749">
    <property type="component" value="Unassembled WGS sequence"/>
</dbReference>
<proteinExistence type="inferred from homology"/>
<dbReference type="PANTHER" id="PTHR11941">
    <property type="entry name" value="ENOYL-COA HYDRATASE-RELATED"/>
    <property type="match status" value="1"/>
</dbReference>
<dbReference type="Pfam" id="PF00378">
    <property type="entry name" value="ECH_1"/>
    <property type="match status" value="1"/>
</dbReference>
<keyword evidence="3" id="KW-0456">Lyase</keyword>
<keyword evidence="2" id="KW-0843">Virulence</keyword>
<dbReference type="FunFam" id="3.90.226.10:FF:000058">
    <property type="entry name" value="Enoyl-CoA hydratase/isomerase family protein"/>
    <property type="match status" value="1"/>
</dbReference>
<comment type="caution">
    <text evidence="4">The sequence shown here is derived from an EMBL/GenBank/DDBJ whole genome shotgun (WGS) entry which is preliminary data.</text>
</comment>
<name>A0AAV9HPX6_9PEZI</name>
<dbReference type="InterPro" id="IPR029045">
    <property type="entry name" value="ClpP/crotonase-like_dom_sf"/>
</dbReference>
<sequence length="347" mass="37403">MPARIAFALNPSGALRFGRLAVRRTARFYSTENAGPLIRITDIPAPSSGHIRILELNRPAARNAISRALLNNLRDEIDAIHAQYDAATGDELPTPEWEQRFGGVAGEPKKGPTRALIVASAVDSSFCAGADLKERKGFTQEETAAFLLNLRTTLTSLSALPIPTISAISSIALGGGLELALSTHFRVLSSNAVVGLPETRLGIIPGAGGTYRLPALIGVPRARDLILTGRRVSAAEAYFLGIADRLVEITGNPESEEQAKEWEALSDEAKGKQIMSMARRDALSEAVRLAGEICEGGPVAIRAALKAVEEPREVVENSMYERVVRTEDRNEALRAFSEKRKPVFTGR</sequence>
<protein>
    <submittedName>
        <fullName evidence="4">Mitochondrial methylglutaconyl-CoA hydratase</fullName>
    </submittedName>
</protein>
<comment type="similarity">
    <text evidence="1">Belongs to the enoyl-CoA hydratase/isomerase family.</text>
</comment>
<dbReference type="Gene3D" id="3.30.300.220">
    <property type="match status" value="1"/>
</dbReference>
<dbReference type="SUPFAM" id="SSF52096">
    <property type="entry name" value="ClpP/crotonase"/>
    <property type="match status" value="1"/>
</dbReference>
<reference evidence="4" key="2">
    <citation type="submission" date="2023-06" db="EMBL/GenBank/DDBJ databases">
        <authorList>
            <consortium name="Lawrence Berkeley National Laboratory"/>
            <person name="Mondo S.J."/>
            <person name="Hensen N."/>
            <person name="Bonometti L."/>
            <person name="Westerberg I."/>
            <person name="Brannstrom I.O."/>
            <person name="Guillou S."/>
            <person name="Cros-Aarteil S."/>
            <person name="Calhoun S."/>
            <person name="Haridas S."/>
            <person name="Kuo A."/>
            <person name="Pangilinan J."/>
            <person name="Riley R."/>
            <person name="Labutti K."/>
            <person name="Andreopoulos B."/>
            <person name="Lipzen A."/>
            <person name="Chen C."/>
            <person name="Yanf M."/>
            <person name="Daum C."/>
            <person name="Ng V."/>
            <person name="Clum A."/>
            <person name="Steindorff A."/>
            <person name="Ohm R."/>
            <person name="Martin F."/>
            <person name="Silar P."/>
            <person name="Natvig D."/>
            <person name="Lalanne C."/>
            <person name="Gautier V."/>
            <person name="Ament-Velasquez S.L."/>
            <person name="Kruys A."/>
            <person name="Hutchinson M.I."/>
            <person name="Powell A.J."/>
            <person name="Barry K."/>
            <person name="Miller A.N."/>
            <person name="Grigoriev I.V."/>
            <person name="Debuchy R."/>
            <person name="Gladieux P."/>
            <person name="Thoren M.H."/>
            <person name="Johannesson H."/>
        </authorList>
    </citation>
    <scope>NUCLEOTIDE SEQUENCE</scope>
    <source>
        <strain evidence="4">PSN324</strain>
    </source>
</reference>
<reference evidence="4" key="1">
    <citation type="journal article" date="2023" name="Mol. Phylogenet. Evol.">
        <title>Genome-scale phylogeny and comparative genomics of the fungal order Sordariales.</title>
        <authorList>
            <person name="Hensen N."/>
            <person name="Bonometti L."/>
            <person name="Westerberg I."/>
            <person name="Brannstrom I.O."/>
            <person name="Guillou S."/>
            <person name="Cros-Aarteil S."/>
            <person name="Calhoun S."/>
            <person name="Haridas S."/>
            <person name="Kuo A."/>
            <person name="Mondo S."/>
            <person name="Pangilinan J."/>
            <person name="Riley R."/>
            <person name="LaButti K."/>
            <person name="Andreopoulos B."/>
            <person name="Lipzen A."/>
            <person name="Chen C."/>
            <person name="Yan M."/>
            <person name="Daum C."/>
            <person name="Ng V."/>
            <person name="Clum A."/>
            <person name="Steindorff A."/>
            <person name="Ohm R.A."/>
            <person name="Martin F."/>
            <person name="Silar P."/>
            <person name="Natvig D.O."/>
            <person name="Lalanne C."/>
            <person name="Gautier V."/>
            <person name="Ament-Velasquez S.L."/>
            <person name="Kruys A."/>
            <person name="Hutchinson M.I."/>
            <person name="Powell A.J."/>
            <person name="Barry K."/>
            <person name="Miller A.N."/>
            <person name="Grigoriev I.V."/>
            <person name="Debuchy R."/>
            <person name="Gladieux P."/>
            <person name="Hiltunen Thoren M."/>
            <person name="Johannesson H."/>
        </authorList>
    </citation>
    <scope>NUCLEOTIDE SEQUENCE</scope>
    <source>
        <strain evidence="4">PSN324</strain>
    </source>
</reference>
<evidence type="ECO:0000256" key="1">
    <source>
        <dbReference type="ARBA" id="ARBA00005254"/>
    </source>
</evidence>
<dbReference type="CDD" id="cd06558">
    <property type="entry name" value="crotonase-like"/>
    <property type="match status" value="1"/>
</dbReference>
<dbReference type="GO" id="GO:0005739">
    <property type="term" value="C:mitochondrion"/>
    <property type="evidence" value="ECO:0007669"/>
    <property type="project" value="TreeGrafter"/>
</dbReference>
<dbReference type="AlphaFoldDB" id="A0AAV9HPX6"/>
<evidence type="ECO:0000313" key="4">
    <source>
        <dbReference type="EMBL" id="KAK4462119.1"/>
    </source>
</evidence>
<evidence type="ECO:0000256" key="2">
    <source>
        <dbReference type="ARBA" id="ARBA00023026"/>
    </source>
</evidence>
<evidence type="ECO:0000313" key="5">
    <source>
        <dbReference type="Proteomes" id="UP001321749"/>
    </source>
</evidence>
<dbReference type="PANTHER" id="PTHR11941:SF171">
    <property type="entry name" value="SD19268P"/>
    <property type="match status" value="1"/>
</dbReference>
<accession>A0AAV9HPX6</accession>
<dbReference type="GO" id="GO:0006635">
    <property type="term" value="P:fatty acid beta-oxidation"/>
    <property type="evidence" value="ECO:0007669"/>
    <property type="project" value="TreeGrafter"/>
</dbReference>
<dbReference type="Gene3D" id="3.90.226.10">
    <property type="entry name" value="2-enoyl-CoA Hydratase, Chain A, domain 1"/>
    <property type="match status" value="1"/>
</dbReference>
<dbReference type="InterPro" id="IPR001753">
    <property type="entry name" value="Enoyl-CoA_hydra/iso"/>
</dbReference>
<dbReference type="EMBL" id="MU864977">
    <property type="protein sequence ID" value="KAK4462119.1"/>
    <property type="molecule type" value="Genomic_DNA"/>
</dbReference>
<keyword evidence="5" id="KW-1185">Reference proteome</keyword>
<evidence type="ECO:0000256" key="3">
    <source>
        <dbReference type="ARBA" id="ARBA00023239"/>
    </source>
</evidence>
<dbReference type="InterPro" id="IPR014748">
    <property type="entry name" value="Enoyl-CoA_hydra_C"/>
</dbReference>
<dbReference type="GO" id="GO:0016829">
    <property type="term" value="F:lyase activity"/>
    <property type="evidence" value="ECO:0007669"/>
    <property type="project" value="UniProtKB-KW"/>
</dbReference>
<organism evidence="4 5">
    <name type="scientific">Cladorrhinum samala</name>
    <dbReference type="NCBI Taxonomy" id="585594"/>
    <lineage>
        <taxon>Eukaryota</taxon>
        <taxon>Fungi</taxon>
        <taxon>Dikarya</taxon>
        <taxon>Ascomycota</taxon>
        <taxon>Pezizomycotina</taxon>
        <taxon>Sordariomycetes</taxon>
        <taxon>Sordariomycetidae</taxon>
        <taxon>Sordariales</taxon>
        <taxon>Podosporaceae</taxon>
        <taxon>Cladorrhinum</taxon>
    </lineage>
</organism>
<dbReference type="Gene3D" id="1.10.12.10">
    <property type="entry name" value="Lyase 2-enoyl-coa Hydratase, Chain A, domain 2"/>
    <property type="match status" value="1"/>
</dbReference>
<gene>
    <name evidence="4" type="ORF">QBC42DRAFT_297092</name>
</gene>